<dbReference type="WBParaSite" id="HDID_0000698601-mRNA-1">
    <property type="protein sequence ID" value="HDID_0000698601-mRNA-1"/>
    <property type="gene ID" value="HDID_0000698601"/>
</dbReference>
<dbReference type="Proteomes" id="UP000274504">
    <property type="component" value="Unassembled WGS sequence"/>
</dbReference>
<evidence type="ECO:0000313" key="1">
    <source>
        <dbReference type="EMBL" id="VDL59302.1"/>
    </source>
</evidence>
<reference evidence="3" key="1">
    <citation type="submission" date="2017-02" db="UniProtKB">
        <authorList>
            <consortium name="WormBaseParasite"/>
        </authorList>
    </citation>
    <scope>IDENTIFICATION</scope>
</reference>
<evidence type="ECO:0000313" key="2">
    <source>
        <dbReference type="Proteomes" id="UP000274504"/>
    </source>
</evidence>
<evidence type="ECO:0000313" key="3">
    <source>
        <dbReference type="WBParaSite" id="HDID_0000698601-mRNA-1"/>
    </source>
</evidence>
<accession>A0A0R3SPS0</accession>
<dbReference type="AlphaFoldDB" id="A0A0R3SPS0"/>
<proteinExistence type="predicted"/>
<dbReference type="OrthoDB" id="6248360at2759"/>
<protein>
    <submittedName>
        <fullName evidence="1 3">Uncharacterized protein</fullName>
    </submittedName>
</protein>
<sequence>MVIFIAIIGVRQYVGKSSPLMSIYLSIPCIKLRSVWPLIG</sequence>
<dbReference type="EMBL" id="UYSG01010893">
    <property type="protein sequence ID" value="VDL59302.1"/>
    <property type="molecule type" value="Genomic_DNA"/>
</dbReference>
<organism evidence="3">
    <name type="scientific">Hymenolepis diminuta</name>
    <name type="common">Rat tapeworm</name>
    <dbReference type="NCBI Taxonomy" id="6216"/>
    <lineage>
        <taxon>Eukaryota</taxon>
        <taxon>Metazoa</taxon>
        <taxon>Spiralia</taxon>
        <taxon>Lophotrochozoa</taxon>
        <taxon>Platyhelminthes</taxon>
        <taxon>Cestoda</taxon>
        <taxon>Eucestoda</taxon>
        <taxon>Cyclophyllidea</taxon>
        <taxon>Hymenolepididae</taxon>
        <taxon>Hymenolepis</taxon>
    </lineage>
</organism>
<reference evidence="1 2" key="2">
    <citation type="submission" date="2018-11" db="EMBL/GenBank/DDBJ databases">
        <authorList>
            <consortium name="Pathogen Informatics"/>
        </authorList>
    </citation>
    <scope>NUCLEOTIDE SEQUENCE [LARGE SCALE GENOMIC DNA]</scope>
</reference>
<gene>
    <name evidence="1" type="ORF">HDID_LOCUS6984</name>
</gene>
<name>A0A0R3SPS0_HYMDI</name>